<organism evidence="2 3">
    <name type="scientific">Asanoa hainanensis</name>
    <dbReference type="NCBI Taxonomy" id="560556"/>
    <lineage>
        <taxon>Bacteria</taxon>
        <taxon>Bacillati</taxon>
        <taxon>Actinomycetota</taxon>
        <taxon>Actinomycetes</taxon>
        <taxon>Micromonosporales</taxon>
        <taxon>Micromonosporaceae</taxon>
        <taxon>Asanoa</taxon>
    </lineage>
</organism>
<accession>A0A239PAN4</accession>
<evidence type="ECO:0000313" key="3">
    <source>
        <dbReference type="Proteomes" id="UP000198362"/>
    </source>
</evidence>
<dbReference type="Proteomes" id="UP000198362">
    <property type="component" value="Unassembled WGS sequence"/>
</dbReference>
<dbReference type="InterPro" id="IPR014922">
    <property type="entry name" value="YdhG-like"/>
</dbReference>
<dbReference type="OrthoDB" id="5951444at2"/>
<protein>
    <recommendedName>
        <fullName evidence="1">YdhG-like domain-containing protein</fullName>
    </recommendedName>
</protein>
<proteinExistence type="predicted"/>
<reference evidence="2 3" key="1">
    <citation type="submission" date="2017-06" db="EMBL/GenBank/DDBJ databases">
        <authorList>
            <person name="Kim H.J."/>
            <person name="Triplett B.A."/>
        </authorList>
    </citation>
    <scope>NUCLEOTIDE SEQUENCE [LARGE SCALE GENOMIC DNA]</scope>
    <source>
        <strain evidence="2 3">CGMCC 4.5593</strain>
    </source>
</reference>
<dbReference type="EMBL" id="FZPH01000016">
    <property type="protein sequence ID" value="SNT64005.1"/>
    <property type="molecule type" value="Genomic_DNA"/>
</dbReference>
<name>A0A239PAN4_9ACTN</name>
<dbReference type="AlphaFoldDB" id="A0A239PAN4"/>
<evidence type="ECO:0000313" key="2">
    <source>
        <dbReference type="EMBL" id="SNT64005.1"/>
    </source>
</evidence>
<dbReference type="RefSeq" id="WP_089254250.1">
    <property type="nucleotide sequence ID" value="NZ_FZPH01000016.1"/>
</dbReference>
<sequence length="134" mass="14618">MDATDTAVEPFLDAIADERRRADARALSALMAEVSGEPPALWAAGIVGFGSYHYRYESGREGDAPLVGFAPRKTQLVVYLVGGYEARYPQTLARLGPHKTGKGCLYLKRLADVDDSALRELVDRTVRVHRGIGV</sequence>
<gene>
    <name evidence="2" type="ORF">SAMN05421812_11661</name>
</gene>
<feature type="domain" description="YdhG-like" evidence="1">
    <location>
        <begin position="20"/>
        <end position="125"/>
    </location>
</feature>
<evidence type="ECO:0000259" key="1">
    <source>
        <dbReference type="Pfam" id="PF08818"/>
    </source>
</evidence>
<dbReference type="Pfam" id="PF08818">
    <property type="entry name" value="DUF1801"/>
    <property type="match status" value="1"/>
</dbReference>
<keyword evidence="3" id="KW-1185">Reference proteome</keyword>